<accession>A0A1F7J828</accession>
<feature type="region of interest" description="Disordered" evidence="1">
    <location>
        <begin position="1"/>
        <end position="20"/>
    </location>
</feature>
<comment type="caution">
    <text evidence="2">The sequence shown here is derived from an EMBL/GenBank/DDBJ whole genome shotgun (WGS) entry which is preliminary data.</text>
</comment>
<gene>
    <name evidence="2" type="ORF">A3B02_02390</name>
</gene>
<dbReference type="AlphaFoldDB" id="A0A1F7J828"/>
<reference evidence="2 3" key="1">
    <citation type="journal article" date="2016" name="Nat. Commun.">
        <title>Thousands of microbial genomes shed light on interconnected biogeochemical processes in an aquifer system.</title>
        <authorList>
            <person name="Anantharaman K."/>
            <person name="Brown C.T."/>
            <person name="Hug L.A."/>
            <person name="Sharon I."/>
            <person name="Castelle C.J."/>
            <person name="Probst A.J."/>
            <person name="Thomas B.C."/>
            <person name="Singh A."/>
            <person name="Wilkins M.J."/>
            <person name="Karaoz U."/>
            <person name="Brodie E.L."/>
            <person name="Williams K.H."/>
            <person name="Hubbard S.S."/>
            <person name="Banfield J.F."/>
        </authorList>
    </citation>
    <scope>NUCLEOTIDE SEQUENCE [LARGE SCALE GENOMIC DNA]</scope>
</reference>
<protein>
    <submittedName>
        <fullName evidence="2">Uncharacterized protein</fullName>
    </submittedName>
</protein>
<dbReference type="Proteomes" id="UP000178914">
    <property type="component" value="Unassembled WGS sequence"/>
</dbReference>
<evidence type="ECO:0000313" key="3">
    <source>
        <dbReference type="Proteomes" id="UP000178914"/>
    </source>
</evidence>
<evidence type="ECO:0000313" key="2">
    <source>
        <dbReference type="EMBL" id="OGK51754.1"/>
    </source>
</evidence>
<evidence type="ECO:0000256" key="1">
    <source>
        <dbReference type="SAM" id="MobiDB-lite"/>
    </source>
</evidence>
<organism evidence="2 3">
    <name type="scientific">Candidatus Roizmanbacteria bacterium RIFCSPLOWO2_01_FULL_42_14</name>
    <dbReference type="NCBI Taxonomy" id="1802068"/>
    <lineage>
        <taxon>Bacteria</taxon>
        <taxon>Candidatus Roizmaniibacteriota</taxon>
    </lineage>
</organism>
<name>A0A1F7J828_9BACT</name>
<dbReference type="EMBL" id="MGAS01000018">
    <property type="protein sequence ID" value="OGK51754.1"/>
    <property type="molecule type" value="Genomic_DNA"/>
</dbReference>
<sequence>MSNGEGGIDMPQQVDSGEGGTDILHQTEILWQDPQTVSFSLRRHAEKRAAEPRGGLSTEGIPATQSAAAEWVHHLPAHAHVTLVESPSPMPGATIQRGGRDYTPMPARAQMTGSIYRRALVDASSSQGGDGSGDSAVVLEDRQQEKLLGDYFETCNRPPGEYFKALSASYGRTTPQFWTDFFEGHLSQSVQEASDACGLSSAQDLSRNMAAFIATTTDDITSGAPQTEPRKHVILGITHEENLGGFMHSLARYVESSGNPLLAQKLRDRRFGYNDGIDIHIPASKDGPQVASIVVDGSVISIPLEELRKL</sequence>
<dbReference type="STRING" id="1802068.A3B02_02390"/>
<proteinExistence type="predicted"/>